<dbReference type="Proteomes" id="UP000245474">
    <property type="component" value="Unassembled WGS sequence"/>
</dbReference>
<protein>
    <recommendedName>
        <fullName evidence="4">DUF2189 domain-containing protein</fullName>
    </recommendedName>
</protein>
<feature type="transmembrane region" description="Helical" evidence="1">
    <location>
        <begin position="65"/>
        <end position="89"/>
    </location>
</feature>
<feature type="transmembrane region" description="Helical" evidence="1">
    <location>
        <begin position="164"/>
        <end position="190"/>
    </location>
</feature>
<evidence type="ECO:0000256" key="1">
    <source>
        <dbReference type="SAM" id="Phobius"/>
    </source>
</evidence>
<keyword evidence="1" id="KW-0472">Membrane</keyword>
<feature type="transmembrane region" description="Helical" evidence="1">
    <location>
        <begin position="211"/>
        <end position="238"/>
    </location>
</feature>
<evidence type="ECO:0000313" key="2">
    <source>
        <dbReference type="EMBL" id="PWG65474.1"/>
    </source>
</evidence>
<dbReference type="Pfam" id="PF09955">
    <property type="entry name" value="DUF2189"/>
    <property type="match status" value="1"/>
</dbReference>
<reference evidence="2 3" key="1">
    <citation type="submission" date="2018-05" db="EMBL/GenBank/DDBJ databases">
        <title>Spiribacter halobius sp. nov., a moderately halophilic bacterium isolated from marine solar saltern.</title>
        <authorList>
            <person name="Zheng W.-S."/>
            <person name="Lu D.-C."/>
            <person name="Du Z.-J."/>
        </authorList>
    </citation>
    <scope>NUCLEOTIDE SEQUENCE [LARGE SCALE GENOMIC DNA]</scope>
    <source>
        <strain evidence="2 3">E85</strain>
    </source>
</reference>
<proteinExistence type="predicted"/>
<organism evidence="2 3">
    <name type="scientific">Sediminicurvatus halobius</name>
    <dbReference type="NCBI Taxonomy" id="2182432"/>
    <lineage>
        <taxon>Bacteria</taxon>
        <taxon>Pseudomonadati</taxon>
        <taxon>Pseudomonadota</taxon>
        <taxon>Gammaproteobacteria</taxon>
        <taxon>Chromatiales</taxon>
        <taxon>Ectothiorhodospiraceae</taxon>
        <taxon>Sediminicurvatus</taxon>
    </lineage>
</organism>
<dbReference type="EMBL" id="QFFI01000002">
    <property type="protein sequence ID" value="PWG65474.1"/>
    <property type="molecule type" value="Genomic_DNA"/>
</dbReference>
<gene>
    <name evidence="2" type="ORF">DEM34_01665</name>
</gene>
<keyword evidence="3" id="KW-1185">Reference proteome</keyword>
<dbReference type="InterPro" id="IPR018692">
    <property type="entry name" value="DUF2189"/>
</dbReference>
<dbReference type="OrthoDB" id="5621705at2"/>
<keyword evidence="1" id="KW-0812">Transmembrane</keyword>
<feature type="transmembrane region" description="Helical" evidence="1">
    <location>
        <begin position="110"/>
        <end position="128"/>
    </location>
</feature>
<name>A0A2U2N915_9GAMM</name>
<evidence type="ECO:0000313" key="3">
    <source>
        <dbReference type="Proteomes" id="UP000245474"/>
    </source>
</evidence>
<sequence>MTTVESTEATPAPVAVRHVAAGRPLHWLRAGLADIAAMPLASLSYGVLLAAVGYLIVTLASGRPYLVSAALSGFFLAGPFLGIGLYHLSRERGAGRRPRFLDSLTAWRRNAWSIGMFGVMLAFVLLSWERVSAILFALFHGRQPPDIQASWTEALFGAADPLFLAAYVLIGGVLAAGVFAVSVIALPMLLDRPLDPVTAAITSFTATRTNPAAMLVWAMLIVLLVGIGLATAFLGLIVTMPLVAHASWHAYRDLTGQPG</sequence>
<feature type="transmembrane region" description="Helical" evidence="1">
    <location>
        <begin position="35"/>
        <end position="59"/>
    </location>
</feature>
<accession>A0A2U2N915</accession>
<dbReference type="RefSeq" id="WP_109675594.1">
    <property type="nucleotide sequence ID" value="NZ_CP086615.1"/>
</dbReference>
<keyword evidence="1" id="KW-1133">Transmembrane helix</keyword>
<dbReference type="AlphaFoldDB" id="A0A2U2N915"/>
<evidence type="ECO:0008006" key="4">
    <source>
        <dbReference type="Google" id="ProtNLM"/>
    </source>
</evidence>
<comment type="caution">
    <text evidence="2">The sequence shown here is derived from an EMBL/GenBank/DDBJ whole genome shotgun (WGS) entry which is preliminary data.</text>
</comment>